<dbReference type="PANTHER" id="PTHR40252">
    <property type="entry name" value="BLR0328 PROTEIN"/>
    <property type="match status" value="1"/>
</dbReference>
<dbReference type="InterPro" id="IPR019494">
    <property type="entry name" value="FIST_C"/>
</dbReference>
<dbReference type="InterPro" id="IPR013702">
    <property type="entry name" value="FIST_domain_N"/>
</dbReference>
<gene>
    <name evidence="3" type="ORF">GM415_01460</name>
</gene>
<evidence type="ECO:0000313" key="3">
    <source>
        <dbReference type="EMBL" id="QGY38860.1"/>
    </source>
</evidence>
<organism evidence="3 4">
    <name type="scientific">Pseudodesulfovibrio cashew</name>
    <dbReference type="NCBI Taxonomy" id="2678688"/>
    <lineage>
        <taxon>Bacteria</taxon>
        <taxon>Pseudomonadati</taxon>
        <taxon>Thermodesulfobacteriota</taxon>
        <taxon>Desulfovibrionia</taxon>
        <taxon>Desulfovibrionales</taxon>
        <taxon>Desulfovibrionaceae</taxon>
    </lineage>
</organism>
<protein>
    <submittedName>
        <fullName evidence="3">Histidine kinase</fullName>
    </submittedName>
</protein>
<dbReference type="GO" id="GO:0016301">
    <property type="term" value="F:kinase activity"/>
    <property type="evidence" value="ECO:0007669"/>
    <property type="project" value="UniProtKB-KW"/>
</dbReference>
<dbReference type="Pfam" id="PF10442">
    <property type="entry name" value="FIST_C"/>
    <property type="match status" value="1"/>
</dbReference>
<dbReference type="KEGG" id="psel:GM415_01460"/>
<dbReference type="EMBL" id="CP046400">
    <property type="protein sequence ID" value="QGY38860.1"/>
    <property type="molecule type" value="Genomic_DNA"/>
</dbReference>
<accession>A0A6I6JCT2</accession>
<feature type="domain" description="FIST" evidence="1">
    <location>
        <begin position="46"/>
        <end position="231"/>
    </location>
</feature>
<dbReference type="AlphaFoldDB" id="A0A6I6JCT2"/>
<feature type="domain" description="FIST C-domain" evidence="2">
    <location>
        <begin position="232"/>
        <end position="373"/>
    </location>
</feature>
<dbReference type="SMART" id="SM01204">
    <property type="entry name" value="FIST_C"/>
    <property type="match status" value="1"/>
</dbReference>
<reference evidence="3 4" key="1">
    <citation type="submission" date="2019-11" db="EMBL/GenBank/DDBJ databases">
        <authorList>
            <person name="Zheng R.K."/>
            <person name="Sun C.M."/>
        </authorList>
    </citation>
    <scope>NUCLEOTIDE SEQUENCE [LARGE SCALE GENOMIC DNA]</scope>
    <source>
        <strain evidence="3 4">SRB007</strain>
    </source>
</reference>
<evidence type="ECO:0000259" key="1">
    <source>
        <dbReference type="SMART" id="SM00897"/>
    </source>
</evidence>
<evidence type="ECO:0000313" key="4">
    <source>
        <dbReference type="Proteomes" id="UP000428328"/>
    </source>
</evidence>
<dbReference type="Proteomes" id="UP000428328">
    <property type="component" value="Chromosome"/>
</dbReference>
<sequence length="393" mass="42759">MVGVGAVCYSPSRAGAGRWIMRVFIDREGTLAGLRQAMDSALENGAGSLLIFSCDGNGYESECLDPLLRSTPVPLSGGIFPRVLGDGLLMEKGNVVVAMDEHPETYVVRDMNSPAVDFEDVLDRMVAEETDARTVLVFVDGLSSRIGAFVDALYSIFGLEVNYIGGGAGSLSFRRTPCVFTNEGVLRDAAVLGAYHMESGVGVSHGWEYVKGPFKVTESEGNLIKSLDWRPAFEVYREVVEAHSGKRFMLEPFFDIAQSYPFGIAKMGAERVVRDPMGLDGEEALVCIGDIPEGAYVDILHGSPENLIQAAGSSLRMAKENFPPDARPRLGFFIDCISRALFLDDEYRLELEAMTEQGMESVGICSMGELANSGQDYLEFYNMTAVVALLEGR</sequence>
<evidence type="ECO:0000259" key="2">
    <source>
        <dbReference type="SMART" id="SM01204"/>
    </source>
</evidence>
<dbReference type="SMART" id="SM00897">
    <property type="entry name" value="FIST"/>
    <property type="match status" value="1"/>
</dbReference>
<keyword evidence="4" id="KW-1185">Reference proteome</keyword>
<dbReference type="Pfam" id="PF08495">
    <property type="entry name" value="FIST"/>
    <property type="match status" value="1"/>
</dbReference>
<name>A0A6I6JCT2_9BACT</name>
<keyword evidence="3" id="KW-0418">Kinase</keyword>
<dbReference type="PANTHER" id="PTHR40252:SF2">
    <property type="entry name" value="BLR0328 PROTEIN"/>
    <property type="match status" value="1"/>
</dbReference>
<proteinExistence type="predicted"/>
<keyword evidence="3" id="KW-0808">Transferase</keyword>